<dbReference type="Proteomes" id="UP000187495">
    <property type="component" value="Unassembled WGS sequence"/>
</dbReference>
<sequence>EVMPLAVGRTMGCSDLSADLSAKMVVGVLAWADCKATNTAKDKAVTLPIMPFIDGLLPALTLLQDTPRAYSQTAIQVCVDLLKTVL</sequence>
<protein>
    <submittedName>
        <fullName evidence="1">Uncharacterized protein</fullName>
    </submittedName>
</protein>
<feature type="non-terminal residue" evidence="1">
    <location>
        <position position="1"/>
    </location>
</feature>
<organism evidence="1 2">
    <name type="scientific">Moraxella cuniculi DSM 21768</name>
    <dbReference type="NCBI Taxonomy" id="1122245"/>
    <lineage>
        <taxon>Bacteria</taxon>
        <taxon>Pseudomonadati</taxon>
        <taxon>Pseudomonadota</taxon>
        <taxon>Gammaproteobacteria</taxon>
        <taxon>Moraxellales</taxon>
        <taxon>Moraxellaceae</taxon>
        <taxon>Moraxella</taxon>
    </lineage>
</organism>
<evidence type="ECO:0000313" key="2">
    <source>
        <dbReference type="Proteomes" id="UP000187495"/>
    </source>
</evidence>
<evidence type="ECO:0000313" key="1">
    <source>
        <dbReference type="EMBL" id="SIS00971.1"/>
    </source>
</evidence>
<keyword evidence="2" id="KW-1185">Reference proteome</keyword>
<dbReference type="EMBL" id="FTNU01000014">
    <property type="protein sequence ID" value="SIS00971.1"/>
    <property type="molecule type" value="Genomic_DNA"/>
</dbReference>
<proteinExistence type="predicted"/>
<gene>
    <name evidence="1" type="ORF">SAMN02745664_1141</name>
</gene>
<name>A0A1N7FKW6_9GAMM</name>
<dbReference type="AlphaFoldDB" id="A0A1N7FKW6"/>
<accession>A0A1N7FKW6</accession>
<reference evidence="2" key="1">
    <citation type="submission" date="2017-01" db="EMBL/GenBank/DDBJ databases">
        <authorList>
            <person name="Varghese N."/>
            <person name="Submissions S."/>
        </authorList>
    </citation>
    <scope>NUCLEOTIDE SEQUENCE [LARGE SCALE GENOMIC DNA]</scope>
    <source>
        <strain evidence="2">DSM 21768</strain>
    </source>
</reference>